<proteinExistence type="predicted"/>
<dbReference type="Gene3D" id="3.40.30.10">
    <property type="entry name" value="Glutaredoxin"/>
    <property type="match status" value="1"/>
</dbReference>
<protein>
    <recommendedName>
        <fullName evidence="4">Secreted protein</fullName>
    </recommendedName>
</protein>
<dbReference type="AlphaFoldDB" id="A0A917EIT0"/>
<dbReference type="PANTHER" id="PTHR36057:SF1">
    <property type="entry name" value="LIPOPROTEIN LIPID ATTACHMENT SITE-LIKE PROTEIN, PUTATIVE (DUF1223)-RELATED"/>
    <property type="match status" value="1"/>
</dbReference>
<dbReference type="RefSeq" id="WP_095596586.1">
    <property type="nucleotide sequence ID" value="NZ_BMKN01000001.1"/>
</dbReference>
<dbReference type="Proteomes" id="UP000606730">
    <property type="component" value="Unassembled WGS sequence"/>
</dbReference>
<dbReference type="Pfam" id="PF06764">
    <property type="entry name" value="DUF1223"/>
    <property type="match status" value="1"/>
</dbReference>
<dbReference type="InterPro" id="IPR036249">
    <property type="entry name" value="Thioredoxin-like_sf"/>
</dbReference>
<dbReference type="SUPFAM" id="SSF52833">
    <property type="entry name" value="Thioredoxin-like"/>
    <property type="match status" value="1"/>
</dbReference>
<accession>A0A917EIT0</accession>
<dbReference type="OrthoDB" id="9808254at2"/>
<reference evidence="2" key="2">
    <citation type="submission" date="2020-09" db="EMBL/GenBank/DDBJ databases">
        <authorList>
            <person name="Sun Q."/>
            <person name="Zhou Y."/>
        </authorList>
    </citation>
    <scope>NUCLEOTIDE SEQUENCE</scope>
    <source>
        <strain evidence="2">CGMCC 1.16012</strain>
    </source>
</reference>
<organism evidence="2 3">
    <name type="scientific">Actibacterium pelagium</name>
    <dbReference type="NCBI Taxonomy" id="2029103"/>
    <lineage>
        <taxon>Bacteria</taxon>
        <taxon>Pseudomonadati</taxon>
        <taxon>Pseudomonadota</taxon>
        <taxon>Alphaproteobacteria</taxon>
        <taxon>Rhodobacterales</taxon>
        <taxon>Roseobacteraceae</taxon>
        <taxon>Actibacterium</taxon>
    </lineage>
</organism>
<evidence type="ECO:0000313" key="2">
    <source>
        <dbReference type="EMBL" id="GGE40247.1"/>
    </source>
</evidence>
<evidence type="ECO:0000313" key="3">
    <source>
        <dbReference type="Proteomes" id="UP000606730"/>
    </source>
</evidence>
<keyword evidence="3" id="KW-1185">Reference proteome</keyword>
<name>A0A917EIT0_9RHOB</name>
<feature type="signal peptide" evidence="1">
    <location>
        <begin position="1"/>
        <end position="21"/>
    </location>
</feature>
<feature type="chain" id="PRO_5037824181" description="Secreted protein" evidence="1">
    <location>
        <begin position="22"/>
        <end position="232"/>
    </location>
</feature>
<sequence>MHSVIRIAMLIWLALSAPLFAQSKPVVVELFTSQGCSSCPPADEMMHQLAKRDDVIALALHVDYWDYIGWKDSFADPAYTKRQKTYARAFGNRSVFTPQFMIGGTDSVIGPKAMELSELINAHARKPYPVDLRATRRGGKISVTAAAVDRNYGDMVLQLVTYSASQTVSIKRGENAGRTLSYSNVVNHWEEIARWRGANDLSVRVSTSGNQPTALILQEAKSRVILGAVALR</sequence>
<dbReference type="PANTHER" id="PTHR36057">
    <property type="match status" value="1"/>
</dbReference>
<comment type="caution">
    <text evidence="2">The sequence shown here is derived from an EMBL/GenBank/DDBJ whole genome shotgun (WGS) entry which is preliminary data.</text>
</comment>
<evidence type="ECO:0008006" key="4">
    <source>
        <dbReference type="Google" id="ProtNLM"/>
    </source>
</evidence>
<dbReference type="InterPro" id="IPR010634">
    <property type="entry name" value="DUF1223"/>
</dbReference>
<evidence type="ECO:0000256" key="1">
    <source>
        <dbReference type="SAM" id="SignalP"/>
    </source>
</evidence>
<reference evidence="2" key="1">
    <citation type="journal article" date="2014" name="Int. J. Syst. Evol. Microbiol.">
        <title>Complete genome sequence of Corynebacterium casei LMG S-19264T (=DSM 44701T), isolated from a smear-ripened cheese.</title>
        <authorList>
            <consortium name="US DOE Joint Genome Institute (JGI-PGF)"/>
            <person name="Walter F."/>
            <person name="Albersmeier A."/>
            <person name="Kalinowski J."/>
            <person name="Ruckert C."/>
        </authorList>
    </citation>
    <scope>NUCLEOTIDE SEQUENCE</scope>
    <source>
        <strain evidence="2">CGMCC 1.16012</strain>
    </source>
</reference>
<keyword evidence="1" id="KW-0732">Signal</keyword>
<dbReference type="EMBL" id="BMKN01000001">
    <property type="protein sequence ID" value="GGE40247.1"/>
    <property type="molecule type" value="Genomic_DNA"/>
</dbReference>
<gene>
    <name evidence="2" type="ORF">GCM10011517_04970</name>
</gene>